<name>A0ABR1WC34_9PEZI</name>
<protein>
    <recommendedName>
        <fullName evidence="3">DUF2508 family protein</fullName>
    </recommendedName>
</protein>
<proteinExistence type="predicted"/>
<keyword evidence="2" id="KW-1185">Reference proteome</keyword>
<reference evidence="1 2" key="1">
    <citation type="submission" date="2023-01" db="EMBL/GenBank/DDBJ databases">
        <title>Analysis of 21 Apiospora genomes using comparative genomics revels a genus with tremendous synthesis potential of carbohydrate active enzymes and secondary metabolites.</title>
        <authorList>
            <person name="Sorensen T."/>
        </authorList>
    </citation>
    <scope>NUCLEOTIDE SEQUENCE [LARGE SCALE GENOMIC DNA]</scope>
    <source>
        <strain evidence="1 2">CBS 114990</strain>
    </source>
</reference>
<evidence type="ECO:0000313" key="1">
    <source>
        <dbReference type="EMBL" id="KAK8080982.1"/>
    </source>
</evidence>
<sequence length="99" mass="11724">MSTRNAVAHANEAVARTRKAVARANEKHCIAQEMQDYVDSVEQESHRLYSDWKEAKDEAFQLDQEAEGLYHYNLALLAEREYLRATQINFYRRIRDQNY</sequence>
<organism evidence="1 2">
    <name type="scientific">Apiospora hydei</name>
    <dbReference type="NCBI Taxonomy" id="1337664"/>
    <lineage>
        <taxon>Eukaryota</taxon>
        <taxon>Fungi</taxon>
        <taxon>Dikarya</taxon>
        <taxon>Ascomycota</taxon>
        <taxon>Pezizomycotina</taxon>
        <taxon>Sordariomycetes</taxon>
        <taxon>Xylariomycetidae</taxon>
        <taxon>Amphisphaeriales</taxon>
        <taxon>Apiosporaceae</taxon>
        <taxon>Apiospora</taxon>
    </lineage>
</organism>
<evidence type="ECO:0008006" key="3">
    <source>
        <dbReference type="Google" id="ProtNLM"/>
    </source>
</evidence>
<gene>
    <name evidence="1" type="ORF">PG997_008800</name>
</gene>
<dbReference type="EMBL" id="JAQQWN010000006">
    <property type="protein sequence ID" value="KAK8080982.1"/>
    <property type="molecule type" value="Genomic_DNA"/>
</dbReference>
<accession>A0ABR1WC34</accession>
<evidence type="ECO:0000313" key="2">
    <source>
        <dbReference type="Proteomes" id="UP001433268"/>
    </source>
</evidence>
<dbReference type="GeneID" id="92046175"/>
<dbReference type="RefSeq" id="XP_066668457.1">
    <property type="nucleotide sequence ID" value="XM_066813115.1"/>
</dbReference>
<comment type="caution">
    <text evidence="1">The sequence shown here is derived from an EMBL/GenBank/DDBJ whole genome shotgun (WGS) entry which is preliminary data.</text>
</comment>
<dbReference type="Proteomes" id="UP001433268">
    <property type="component" value="Unassembled WGS sequence"/>
</dbReference>